<dbReference type="Proteomes" id="UP000663880">
    <property type="component" value="Unassembled WGS sequence"/>
</dbReference>
<keyword evidence="1" id="KW-0175">Coiled coil</keyword>
<name>A0A821YCX7_9NEOP</name>
<proteinExistence type="predicted"/>
<feature type="compositionally biased region" description="Acidic residues" evidence="2">
    <location>
        <begin position="1055"/>
        <end position="1065"/>
    </location>
</feature>
<reference evidence="3" key="1">
    <citation type="submission" date="2021-02" db="EMBL/GenBank/DDBJ databases">
        <authorList>
            <person name="Steward A R."/>
        </authorList>
    </citation>
    <scope>NUCLEOTIDE SEQUENCE</scope>
</reference>
<dbReference type="OrthoDB" id="206339at2759"/>
<dbReference type="AlphaFoldDB" id="A0A821YCX7"/>
<protein>
    <recommendedName>
        <fullName evidence="5">LisH domain-containing protein</fullName>
    </recommendedName>
</protein>
<feature type="region of interest" description="Disordered" evidence="2">
    <location>
        <begin position="715"/>
        <end position="738"/>
    </location>
</feature>
<feature type="region of interest" description="Disordered" evidence="2">
    <location>
        <begin position="763"/>
        <end position="797"/>
    </location>
</feature>
<sequence length="1096" mass="127710">MECIETAEKHQILNDSETKSPESPENFQKFIYELFEKNGILNDLRAYLRGHIVNVLKTANTGDTTPCQKNFTQRLEHRYQAINILIAEYLLRLEFNYTLSVFVSEIPLANMIFGFTRELIKNTETFDLYFEDNDVWSILSCLGIECDSEHAFKISEMYQSEKIPLLLCIFKCISLCQKDSIFNDNVLFSVTVSEENLTSDKSTDTLDGNFKKNIKKRKCRHYSFCKTCQYRVIRIKEKYDKRKTRFNETPKSTNSLDPGCFMKNLSVVEQGIINEMFEQLKSVYESEVDMIKEEQENTIRKSIASHTIQLQKQREELEESFKERELELCKSVDEKKKFLWNLAKSLRQQHDAMTKAMDDVKSETERLTAKEQNLKSQTKEAEDLLRRRGEDMRKQISEELQTLEEHLQTMKKERDSINMERERLEILKEKYNKKELDKDLANELQVLKQFVEKNVKCLAEKGTATESLLNNEQRLIVNDLKQKNVNFMSNEAIYHDYQRASRSSSDRDQSDHDDRDFCDRAELLRLRNENHRLNVLARQQSDHIASLASERSRLHSEVTNARPQTAPTLLQPFTSTHTTRGFVSSIGGGEQVNLFPQRRVFAPTDALPFIGVLKDRHTDSRRHFINQWRSLRRRATPQIATTSKLITREVTNRQYEEPTKSANIPLSSDQNNEDNTSCACNVCSEQTKKQVSEFNIERKPREKSPKSVLREAKEKLRNNHSTRDPPPVREKSPNTTLREAKMRLRKLEIEAEAVERSYQDFRRRQRDDSLNQSHFDKGGKELDIKRSNSTHNEPINLEGFNFKNNDLDKYLKEYRSFEIPFKNKNATSEIIKPIPPGYSDIGQKIFGINTNYLETPLTEFRKLYHTRITSSKTKRRPMNILDEDSNEKPTDGTSIDKTELEILQDNINKIYNLTPNMSTPADATPKSDTKSYALENIPEVTKDVDENQVNLLRVDIEKNCEMNSIKMDSDRVLVVESSIDTKEMSDSEVDDKDKISTQMTIIVSPKVNDRERSKSPELEKLTDDDLLNAIYHSQNKDVSSVDMQMESKRDSVNDGQEEYPDDFSADVDNYNSRSEYDRSPISLAKDSEDFRNFWET</sequence>
<accession>A0A821YCX7</accession>
<evidence type="ECO:0000256" key="1">
    <source>
        <dbReference type="SAM" id="Coils"/>
    </source>
</evidence>
<evidence type="ECO:0008006" key="5">
    <source>
        <dbReference type="Google" id="ProtNLM"/>
    </source>
</evidence>
<evidence type="ECO:0000256" key="2">
    <source>
        <dbReference type="SAM" id="MobiDB-lite"/>
    </source>
</evidence>
<gene>
    <name evidence="3" type="ORF">PMACD_LOCUS15810</name>
</gene>
<feature type="region of interest" description="Disordered" evidence="2">
    <location>
        <begin position="1035"/>
        <end position="1079"/>
    </location>
</feature>
<dbReference type="Pfam" id="PF16045">
    <property type="entry name" value="LisH_2"/>
    <property type="match status" value="1"/>
</dbReference>
<evidence type="ECO:0000313" key="3">
    <source>
        <dbReference type="EMBL" id="CAF4952306.1"/>
    </source>
</evidence>
<feature type="compositionally biased region" description="Basic and acidic residues" evidence="2">
    <location>
        <begin position="763"/>
        <end position="786"/>
    </location>
</feature>
<comment type="caution">
    <text evidence="3">The sequence shown here is derived from an EMBL/GenBank/DDBJ whole genome shotgun (WGS) entry which is preliminary data.</text>
</comment>
<organism evidence="3 4">
    <name type="scientific">Pieris macdunnoughi</name>
    <dbReference type="NCBI Taxonomy" id="345717"/>
    <lineage>
        <taxon>Eukaryota</taxon>
        <taxon>Metazoa</taxon>
        <taxon>Ecdysozoa</taxon>
        <taxon>Arthropoda</taxon>
        <taxon>Hexapoda</taxon>
        <taxon>Insecta</taxon>
        <taxon>Pterygota</taxon>
        <taxon>Neoptera</taxon>
        <taxon>Endopterygota</taxon>
        <taxon>Lepidoptera</taxon>
        <taxon>Glossata</taxon>
        <taxon>Ditrysia</taxon>
        <taxon>Papilionoidea</taxon>
        <taxon>Pieridae</taxon>
        <taxon>Pierinae</taxon>
        <taxon>Pieris</taxon>
    </lineage>
</organism>
<dbReference type="EMBL" id="CAJOBZ010000074">
    <property type="protein sequence ID" value="CAF4952306.1"/>
    <property type="molecule type" value="Genomic_DNA"/>
</dbReference>
<feature type="coiled-coil region" evidence="1">
    <location>
        <begin position="303"/>
        <end position="461"/>
    </location>
</feature>
<feature type="compositionally biased region" description="Polar residues" evidence="2">
    <location>
        <begin position="660"/>
        <end position="675"/>
    </location>
</feature>
<keyword evidence="4" id="KW-1185">Reference proteome</keyword>
<feature type="region of interest" description="Disordered" evidence="2">
    <location>
        <begin position="1"/>
        <end position="24"/>
    </location>
</feature>
<feature type="compositionally biased region" description="Basic and acidic residues" evidence="2">
    <location>
        <begin position="1"/>
        <end position="22"/>
    </location>
</feature>
<dbReference type="InterPro" id="IPR006594">
    <property type="entry name" value="LisH"/>
</dbReference>
<evidence type="ECO:0000313" key="4">
    <source>
        <dbReference type="Proteomes" id="UP000663880"/>
    </source>
</evidence>
<feature type="region of interest" description="Disordered" evidence="2">
    <location>
        <begin position="654"/>
        <end position="675"/>
    </location>
</feature>